<dbReference type="PROSITE" id="PS50102">
    <property type="entry name" value="RRM"/>
    <property type="match status" value="2"/>
</dbReference>
<dbReference type="PANTHER" id="PTHR22792:SF140">
    <property type="entry name" value="ACHILLES, ISOFORM A"/>
    <property type="match status" value="1"/>
</dbReference>
<feature type="compositionally biased region" description="Acidic residues" evidence="5">
    <location>
        <begin position="230"/>
        <end position="252"/>
    </location>
</feature>
<dbReference type="AlphaFoldDB" id="A0A388LJG2"/>
<dbReference type="PROSITE" id="PS50961">
    <property type="entry name" value="HTH_LA"/>
    <property type="match status" value="1"/>
</dbReference>
<dbReference type="InterPro" id="IPR045180">
    <property type="entry name" value="La_dom_prot"/>
</dbReference>
<gene>
    <name evidence="9" type="ORF">CBR_g34646</name>
</gene>
<sequence length="720" mass="78093">MTGKRFTRGSAAAAASGAMDGPITKIDEELAPSVLRQVEYYFSDSNLPRDKFLKEKVEEGGGVVSISLICTFSRMRGWLQIKSEDTPIPMATVLEVARVLERSTMLKITEDKTKVGRAEGLVEGDALTEKINARSLYAAPFPWNVTFDAVTEFFSKFAKVNSVHLRRHSMSKDFRGSVFVEFATEEDAKRVKAMKLQFQGADLEMEGKASFFEKNPYVERSKSDRRDGGGMDEEERPADEGGADAEEDNDADLLDYPKGVVVALILKRKGESAGDLPPPAAATDKPNGSAKPIEQEEEAEKRGGTEPSAEQAVTIKEDTKEEPVVNGAGKEEGKGGEGQEVGEDLTKSTENNVGQATGEATSDGAAAAVTAMEEDHAAAGQSGGPMPMEESGKTEKEKEGDAIADPVKKDGEGEVVCKDGTENMVPEESENGEKEPTKADDIPIAAEEDGCDGLKDAEGKEATEAQEGTTKKATEGDAEEAASKTTEKEEEVVEKSEQEKSTDGAKPEQEKPKEETKEEDNKSMVEDAKDEEEKPEEEADHVMEEVKEGGAEGGGGGDREKARDEQEEGIKREDLRHLFEEYGVIMYVDFSIGEEKGYVRFESEGEGKAAVEAAQREEGGAFEMKNRKLYVRLLEGDEEREYWAKVKQSQARYRESNKFGGRGRGRGRGRFGRRGGGGGGGGGGRGRGGYRGRGGRFSNDGKRSREYQDAGRGSKSARTS</sequence>
<dbReference type="Proteomes" id="UP000265515">
    <property type="component" value="Unassembled WGS sequence"/>
</dbReference>
<dbReference type="STRING" id="69332.A0A388LJG2"/>
<dbReference type="InterPro" id="IPR002344">
    <property type="entry name" value="Lupus_La"/>
</dbReference>
<dbReference type="PROSITE" id="PS51939">
    <property type="entry name" value="XRRM"/>
    <property type="match status" value="1"/>
</dbReference>
<evidence type="ECO:0000256" key="4">
    <source>
        <dbReference type="PROSITE-ProRule" id="PRU00332"/>
    </source>
</evidence>
<dbReference type="GO" id="GO:0006396">
    <property type="term" value="P:RNA processing"/>
    <property type="evidence" value="ECO:0007669"/>
    <property type="project" value="InterPro"/>
</dbReference>
<evidence type="ECO:0008006" key="11">
    <source>
        <dbReference type="Google" id="ProtNLM"/>
    </source>
</evidence>
<reference evidence="9 10" key="1">
    <citation type="journal article" date="2018" name="Cell">
        <title>The Chara Genome: Secondary Complexity and Implications for Plant Terrestrialization.</title>
        <authorList>
            <person name="Nishiyama T."/>
            <person name="Sakayama H."/>
            <person name="Vries J.D."/>
            <person name="Buschmann H."/>
            <person name="Saint-Marcoux D."/>
            <person name="Ullrich K.K."/>
            <person name="Haas F.B."/>
            <person name="Vanderstraeten L."/>
            <person name="Becker D."/>
            <person name="Lang D."/>
            <person name="Vosolsobe S."/>
            <person name="Rombauts S."/>
            <person name="Wilhelmsson P.K.I."/>
            <person name="Janitza P."/>
            <person name="Kern R."/>
            <person name="Heyl A."/>
            <person name="Rumpler F."/>
            <person name="Villalobos L.I.A.C."/>
            <person name="Clay J.M."/>
            <person name="Skokan R."/>
            <person name="Toyoda A."/>
            <person name="Suzuki Y."/>
            <person name="Kagoshima H."/>
            <person name="Schijlen E."/>
            <person name="Tajeshwar N."/>
            <person name="Catarino B."/>
            <person name="Hetherington A.J."/>
            <person name="Saltykova A."/>
            <person name="Bonnot C."/>
            <person name="Breuninger H."/>
            <person name="Symeonidi A."/>
            <person name="Radhakrishnan G.V."/>
            <person name="Van Nieuwerburgh F."/>
            <person name="Deforce D."/>
            <person name="Chang C."/>
            <person name="Karol K.G."/>
            <person name="Hedrich R."/>
            <person name="Ulvskov P."/>
            <person name="Glockner G."/>
            <person name="Delwiche C.F."/>
            <person name="Petrasek J."/>
            <person name="Van de Peer Y."/>
            <person name="Friml J."/>
            <person name="Beilby M."/>
            <person name="Dolan L."/>
            <person name="Kohara Y."/>
            <person name="Sugano S."/>
            <person name="Fujiyama A."/>
            <person name="Delaux P.-M."/>
            <person name="Quint M."/>
            <person name="TheiBen G."/>
            <person name="Hagemann M."/>
            <person name="Harholt J."/>
            <person name="Dunand C."/>
            <person name="Zachgo S."/>
            <person name="Langdale J."/>
            <person name="Maumus F."/>
            <person name="Straeten D.V.D."/>
            <person name="Gould S.B."/>
            <person name="Rensing S.A."/>
        </authorList>
    </citation>
    <scope>NUCLEOTIDE SEQUENCE [LARGE SCALE GENOMIC DNA]</scope>
    <source>
        <strain evidence="9 10">S276</strain>
    </source>
</reference>
<dbReference type="Pfam" id="PF05383">
    <property type="entry name" value="La"/>
    <property type="match status" value="1"/>
</dbReference>
<feature type="compositionally biased region" description="Basic and acidic residues" evidence="5">
    <location>
        <begin position="540"/>
        <end position="550"/>
    </location>
</feature>
<protein>
    <recommendedName>
        <fullName evidence="11">HTH La-type RNA-binding domain-containing protein</fullName>
    </recommendedName>
</protein>
<evidence type="ECO:0000256" key="1">
    <source>
        <dbReference type="ARBA" id="ARBA00004123"/>
    </source>
</evidence>
<dbReference type="InterPro" id="IPR012677">
    <property type="entry name" value="Nucleotide-bd_a/b_plait_sf"/>
</dbReference>
<dbReference type="SUPFAM" id="SSF46785">
    <property type="entry name" value="Winged helix' DNA-binding domain"/>
    <property type="match status" value="1"/>
</dbReference>
<dbReference type="InterPro" id="IPR000504">
    <property type="entry name" value="RRM_dom"/>
</dbReference>
<feature type="compositionally biased region" description="Basic and acidic residues" evidence="5">
    <location>
        <begin position="699"/>
        <end position="709"/>
    </location>
</feature>
<keyword evidence="3" id="KW-0539">Nucleus</keyword>
<dbReference type="InterPro" id="IPR036390">
    <property type="entry name" value="WH_DNA-bd_sf"/>
</dbReference>
<feature type="region of interest" description="Disordered" evidence="5">
    <location>
        <begin position="271"/>
        <end position="571"/>
    </location>
</feature>
<feature type="compositionally biased region" description="Basic and acidic residues" evidence="5">
    <location>
        <begin position="431"/>
        <end position="441"/>
    </location>
</feature>
<feature type="region of interest" description="Disordered" evidence="5">
    <location>
        <begin position="645"/>
        <end position="720"/>
    </location>
</feature>
<evidence type="ECO:0000256" key="5">
    <source>
        <dbReference type="SAM" id="MobiDB-lite"/>
    </source>
</evidence>
<feature type="compositionally biased region" description="Basic residues" evidence="5">
    <location>
        <begin position="661"/>
        <end position="673"/>
    </location>
</feature>
<accession>A0A388LJG2</accession>
<dbReference type="GO" id="GO:1990904">
    <property type="term" value="C:ribonucleoprotein complex"/>
    <property type="evidence" value="ECO:0007669"/>
    <property type="project" value="UniProtKB-UniRule"/>
</dbReference>
<feature type="domain" description="HTH La-type RNA-binding" evidence="7">
    <location>
        <begin position="24"/>
        <end position="125"/>
    </location>
</feature>
<feature type="domain" description="RRM" evidence="6">
    <location>
        <begin position="570"/>
        <end position="636"/>
    </location>
</feature>
<feature type="domain" description="RRM" evidence="6">
    <location>
        <begin position="134"/>
        <end position="223"/>
    </location>
</feature>
<feature type="compositionally biased region" description="Basic and acidic residues" evidence="5">
    <location>
        <begin position="216"/>
        <end position="229"/>
    </location>
</feature>
<dbReference type="OMA" id="VAFIKYQ"/>
<feature type="compositionally biased region" description="Basic and acidic residues" evidence="5">
    <location>
        <begin position="557"/>
        <end position="571"/>
    </location>
</feature>
<comment type="caution">
    <text evidence="9">The sequence shown here is derived from an EMBL/GenBank/DDBJ whole genome shotgun (WGS) entry which is preliminary data.</text>
</comment>
<dbReference type="SMART" id="SM00360">
    <property type="entry name" value="RRM"/>
    <property type="match status" value="2"/>
</dbReference>
<feature type="region of interest" description="Disordered" evidence="5">
    <location>
        <begin position="215"/>
        <end position="252"/>
    </location>
</feature>
<dbReference type="Gene3D" id="1.10.10.10">
    <property type="entry name" value="Winged helix-like DNA-binding domain superfamily/Winged helix DNA-binding domain"/>
    <property type="match status" value="1"/>
</dbReference>
<feature type="compositionally biased region" description="Acidic residues" evidence="5">
    <location>
        <begin position="528"/>
        <end position="539"/>
    </location>
</feature>
<dbReference type="PANTHER" id="PTHR22792">
    <property type="entry name" value="LUPUS LA PROTEIN-RELATED"/>
    <property type="match status" value="1"/>
</dbReference>
<dbReference type="EMBL" id="BFEA01000404">
    <property type="protein sequence ID" value="GBG82362.1"/>
    <property type="molecule type" value="Genomic_DNA"/>
</dbReference>
<dbReference type="InterPro" id="IPR036388">
    <property type="entry name" value="WH-like_DNA-bd_sf"/>
</dbReference>
<keyword evidence="10" id="KW-1185">Reference proteome</keyword>
<feature type="domain" description="XRRM" evidence="8">
    <location>
        <begin position="553"/>
        <end position="677"/>
    </location>
</feature>
<evidence type="ECO:0000256" key="3">
    <source>
        <dbReference type="ARBA" id="ARBA00023242"/>
    </source>
</evidence>
<evidence type="ECO:0000313" key="10">
    <source>
        <dbReference type="Proteomes" id="UP000265515"/>
    </source>
</evidence>
<dbReference type="GO" id="GO:0005634">
    <property type="term" value="C:nucleus"/>
    <property type="evidence" value="ECO:0007669"/>
    <property type="project" value="UniProtKB-SubCell"/>
</dbReference>
<dbReference type="Pfam" id="PF00076">
    <property type="entry name" value="RRM_1"/>
    <property type="match status" value="1"/>
</dbReference>
<dbReference type="Pfam" id="PF08777">
    <property type="entry name" value="RRM_3"/>
    <property type="match status" value="1"/>
</dbReference>
<dbReference type="SMART" id="SM00715">
    <property type="entry name" value="LA"/>
    <property type="match status" value="1"/>
</dbReference>
<dbReference type="Gramene" id="GBG82362">
    <property type="protein sequence ID" value="GBG82362"/>
    <property type="gene ID" value="CBR_g34646"/>
</dbReference>
<feature type="compositionally biased region" description="Basic and acidic residues" evidence="5">
    <location>
        <begin position="315"/>
        <end position="337"/>
    </location>
</feature>
<dbReference type="OrthoDB" id="439993at2759"/>
<dbReference type="GO" id="GO:0003729">
    <property type="term" value="F:mRNA binding"/>
    <property type="evidence" value="ECO:0007669"/>
    <property type="project" value="TreeGrafter"/>
</dbReference>
<dbReference type="PRINTS" id="PR00302">
    <property type="entry name" value="LUPUSLA"/>
</dbReference>
<dbReference type="InterPro" id="IPR014886">
    <property type="entry name" value="La_xRRM"/>
</dbReference>
<feature type="compositionally biased region" description="Basic and acidic residues" evidence="5">
    <location>
        <begin position="452"/>
        <end position="527"/>
    </location>
</feature>
<feature type="compositionally biased region" description="Low complexity" evidence="5">
    <location>
        <begin position="356"/>
        <end position="371"/>
    </location>
</feature>
<dbReference type="InterPro" id="IPR035979">
    <property type="entry name" value="RBD_domain_sf"/>
</dbReference>
<dbReference type="SUPFAM" id="SSF54928">
    <property type="entry name" value="RNA-binding domain, RBD"/>
    <property type="match status" value="2"/>
</dbReference>
<organism evidence="9 10">
    <name type="scientific">Chara braunii</name>
    <name type="common">Braun's stonewort</name>
    <dbReference type="NCBI Taxonomy" id="69332"/>
    <lineage>
        <taxon>Eukaryota</taxon>
        <taxon>Viridiplantae</taxon>
        <taxon>Streptophyta</taxon>
        <taxon>Charophyceae</taxon>
        <taxon>Charales</taxon>
        <taxon>Characeae</taxon>
        <taxon>Chara</taxon>
    </lineage>
</organism>
<dbReference type="InterPro" id="IPR006630">
    <property type="entry name" value="La_HTH"/>
</dbReference>
<dbReference type="Gene3D" id="3.30.70.330">
    <property type="match status" value="2"/>
</dbReference>
<proteinExistence type="predicted"/>
<evidence type="ECO:0000259" key="8">
    <source>
        <dbReference type="PROSITE" id="PS51939"/>
    </source>
</evidence>
<evidence type="ECO:0000259" key="6">
    <source>
        <dbReference type="PROSITE" id="PS50102"/>
    </source>
</evidence>
<comment type="subcellular location">
    <subcellularLocation>
        <location evidence="1">Nucleus</location>
    </subcellularLocation>
</comment>
<keyword evidence="2 4" id="KW-0694">RNA-binding</keyword>
<evidence type="ECO:0000259" key="7">
    <source>
        <dbReference type="PROSITE" id="PS50961"/>
    </source>
</evidence>
<dbReference type="CDD" id="cd12291">
    <property type="entry name" value="RRM1_La"/>
    <property type="match status" value="1"/>
</dbReference>
<evidence type="ECO:0000256" key="2">
    <source>
        <dbReference type="ARBA" id="ARBA00022884"/>
    </source>
</evidence>
<feature type="compositionally biased region" description="Basic and acidic residues" evidence="5">
    <location>
        <begin position="390"/>
        <end position="421"/>
    </location>
</feature>
<evidence type="ECO:0000313" key="9">
    <source>
        <dbReference type="EMBL" id="GBG82362.1"/>
    </source>
</evidence>
<feature type="compositionally biased region" description="Gly residues" evidence="5">
    <location>
        <begin position="674"/>
        <end position="687"/>
    </location>
</feature>
<name>A0A388LJG2_CHABU</name>